<accession>A0A060N526</accession>
<dbReference type="RefSeq" id="WP_030032067.1">
    <property type="nucleotide sequence ID" value="NZ_BA000058.1"/>
</dbReference>
<dbReference type="Proteomes" id="UP000054164">
    <property type="component" value="Unassembled WGS sequence"/>
</dbReference>
<dbReference type="HOGENOM" id="CLU_2477830_0_0_9"/>
<sequence>MKRYEIYKLKTSFDYKDKIIKHIIVMSNSKCTNLKHIEVLGYDFPNRLVYKELFFLDKNSIDTFVCNCDEETKVKCNDIIVNCLKDI</sequence>
<protein>
    <submittedName>
        <fullName evidence="1">Uncharacterized protein</fullName>
    </submittedName>
</protein>
<reference evidence="1" key="1">
    <citation type="submission" date="2013-10" db="EMBL/GenBank/DDBJ databases">
        <title>Draft genome sequence of Clostridium botulinum type B strain Osaka05.</title>
        <authorList>
            <person name="Sakaguchi Y."/>
            <person name="Hosomi K."/>
            <person name="Uchiyama J."/>
            <person name="Ogura Y."/>
            <person name="Sakaguchi M."/>
            <person name="Kohda T."/>
            <person name="Mukamoto M."/>
            <person name="Misawa N."/>
            <person name="Matsuzaki S."/>
            <person name="Hayashi T."/>
            <person name="Kozaki S."/>
        </authorList>
    </citation>
    <scope>NUCLEOTIDE SEQUENCE</scope>
    <source>
        <strain evidence="1">Osaka05</strain>
    </source>
</reference>
<proteinExistence type="predicted"/>
<gene>
    <name evidence="1" type="ORF">CBO05P1_253</name>
</gene>
<name>A0A060N526_CLOBO</name>
<dbReference type="AlphaFoldDB" id="A0A060N526"/>
<evidence type="ECO:0000313" key="1">
    <source>
        <dbReference type="EMBL" id="BAO04972.1"/>
    </source>
</evidence>
<dbReference type="EMBL" id="BA000058">
    <property type="protein sequence ID" value="BAO04972.1"/>
    <property type="molecule type" value="Genomic_DNA"/>
</dbReference>
<organism evidence="1">
    <name type="scientific">Clostridium botulinum B str. Osaka05</name>
    <dbReference type="NCBI Taxonomy" id="1407017"/>
    <lineage>
        <taxon>Bacteria</taxon>
        <taxon>Bacillati</taxon>
        <taxon>Bacillota</taxon>
        <taxon>Clostridia</taxon>
        <taxon>Eubacteriales</taxon>
        <taxon>Clostridiaceae</taxon>
        <taxon>Clostridium</taxon>
    </lineage>
</organism>